<evidence type="ECO:0000256" key="7">
    <source>
        <dbReference type="SAM" id="Phobius"/>
    </source>
</evidence>
<keyword evidence="5 7" id="KW-1133">Transmembrane helix</keyword>
<dbReference type="RefSeq" id="WP_307178100.1">
    <property type="nucleotide sequence ID" value="NZ_JAUSYP010000001.1"/>
</dbReference>
<name>A0ABU0QXB3_9ACTN</name>
<dbReference type="EMBL" id="JAUSYP010000001">
    <property type="protein sequence ID" value="MDQ0752045.1"/>
    <property type="molecule type" value="Genomic_DNA"/>
</dbReference>
<comment type="subcellular location">
    <subcellularLocation>
        <location evidence="1">Cell membrane</location>
        <topology evidence="1">Multi-pass membrane protein</topology>
    </subcellularLocation>
</comment>
<evidence type="ECO:0000259" key="8">
    <source>
        <dbReference type="Pfam" id="PF12051"/>
    </source>
</evidence>
<feature type="transmembrane region" description="Helical" evidence="7">
    <location>
        <begin position="15"/>
        <end position="37"/>
    </location>
</feature>
<proteinExistence type="inferred from homology"/>
<evidence type="ECO:0000256" key="6">
    <source>
        <dbReference type="ARBA" id="ARBA00023136"/>
    </source>
</evidence>
<evidence type="ECO:0000256" key="3">
    <source>
        <dbReference type="ARBA" id="ARBA00022475"/>
    </source>
</evidence>
<feature type="transmembrane region" description="Helical" evidence="7">
    <location>
        <begin position="329"/>
        <end position="349"/>
    </location>
</feature>
<feature type="transmembrane region" description="Helical" evidence="7">
    <location>
        <begin position="264"/>
        <end position="290"/>
    </location>
</feature>
<comment type="similarity">
    <text evidence="2">Belongs to the ABC-2 integral membrane protein family.</text>
</comment>
<organism evidence="9 10">
    <name type="scientific">Streptomyces africanus</name>
    <dbReference type="NCBI Taxonomy" id="231024"/>
    <lineage>
        <taxon>Bacteria</taxon>
        <taxon>Bacillati</taxon>
        <taxon>Actinomycetota</taxon>
        <taxon>Actinomycetes</taxon>
        <taxon>Kitasatosporales</taxon>
        <taxon>Streptomycetaceae</taxon>
        <taxon>Streptomyces</taxon>
    </lineage>
</organism>
<keyword evidence="6 7" id="KW-0472">Membrane</keyword>
<dbReference type="Proteomes" id="UP001232755">
    <property type="component" value="Unassembled WGS sequence"/>
</dbReference>
<feature type="transmembrane region" description="Helical" evidence="7">
    <location>
        <begin position="390"/>
        <end position="411"/>
    </location>
</feature>
<dbReference type="InterPro" id="IPR022703">
    <property type="entry name" value="DUF3533"/>
</dbReference>
<feature type="transmembrane region" description="Helical" evidence="7">
    <location>
        <begin position="302"/>
        <end position="322"/>
    </location>
</feature>
<evidence type="ECO:0000313" key="9">
    <source>
        <dbReference type="EMBL" id="MDQ0752045.1"/>
    </source>
</evidence>
<dbReference type="PANTHER" id="PTHR43077:SF8">
    <property type="entry name" value="DOXORUBICIN RESISTANCE ABC TRANSPORTER PERMEASE PROTEIN DRRB"/>
    <property type="match status" value="1"/>
</dbReference>
<comment type="caution">
    <text evidence="9">The sequence shown here is derived from an EMBL/GenBank/DDBJ whole genome shotgun (WGS) entry which is preliminary data.</text>
</comment>
<protein>
    <submittedName>
        <fullName evidence="9">YhgE/Pip-like protein</fullName>
    </submittedName>
</protein>
<feature type="domain" description="DUF3533" evidence="8">
    <location>
        <begin position="19"/>
        <end position="395"/>
    </location>
</feature>
<evidence type="ECO:0000256" key="5">
    <source>
        <dbReference type="ARBA" id="ARBA00022989"/>
    </source>
</evidence>
<dbReference type="PANTHER" id="PTHR43077">
    <property type="entry name" value="TRANSPORT PERMEASE YVFS-RELATED"/>
    <property type="match status" value="1"/>
</dbReference>
<dbReference type="Gene3D" id="3.40.1710.10">
    <property type="entry name" value="abc type-2 transporter like domain"/>
    <property type="match status" value="1"/>
</dbReference>
<evidence type="ECO:0000256" key="1">
    <source>
        <dbReference type="ARBA" id="ARBA00004651"/>
    </source>
</evidence>
<accession>A0ABU0QXB3</accession>
<evidence type="ECO:0000256" key="4">
    <source>
        <dbReference type="ARBA" id="ARBA00022692"/>
    </source>
</evidence>
<keyword evidence="10" id="KW-1185">Reference proteome</keyword>
<keyword evidence="4 7" id="KW-0812">Transmembrane</keyword>
<dbReference type="InterPro" id="IPR051328">
    <property type="entry name" value="T7SS_ABC-Transporter"/>
</dbReference>
<evidence type="ECO:0000313" key="10">
    <source>
        <dbReference type="Proteomes" id="UP001232755"/>
    </source>
</evidence>
<evidence type="ECO:0000256" key="2">
    <source>
        <dbReference type="ARBA" id="ARBA00007783"/>
    </source>
</evidence>
<reference evidence="9 10" key="1">
    <citation type="submission" date="2023-07" db="EMBL/GenBank/DDBJ databases">
        <title>Comparative genomics of wheat-associated soil bacteria to identify genetic determinants of phenazine resistance.</title>
        <authorList>
            <person name="Mouncey N."/>
        </authorList>
    </citation>
    <scope>NUCLEOTIDE SEQUENCE [LARGE SCALE GENOMIC DNA]</scope>
    <source>
        <strain evidence="9 10">B3I12</strain>
    </source>
</reference>
<sequence length="432" mass="45032">MSGIHPFRVLRAKPLWMANGLITGVLALLFAVFYVGANIDPVDHMTKLPVGLVNADKGAALGGKQVNLGARITESIKQSTASGDSIDWKAMDEREMKEELGEGKLYGALVVPADFTSSVTALTGTMTTGTPARPTLTVLTNQSAGSLGSGLARTATTRAAENASLQAGKELTAQTGAQQTKLPAAAHLLLADPAAVTVQDGHPLDSHSGLGLTAFYYALVLVVCGMLSANVISGQVDHALGYTHNDMGPLRLHRPLIRATRVQTLAISSTLMAGLSLLMGTLVMVGAVGIMGMDAAHLPLLWLYSVCAIAVSGIGALTLLAVFGTPGMLVVTLVFIGMAVPTAGATTPLEALPGFYRFLAEFEPLRQITGGIRSILYYDAQGDAGLTRGWVMMATALVAAALFGFGVLGWYDRKGLHRIPVETTPEKTAAPA</sequence>
<dbReference type="Pfam" id="PF12051">
    <property type="entry name" value="DUF3533"/>
    <property type="match status" value="1"/>
</dbReference>
<keyword evidence="3" id="KW-1003">Cell membrane</keyword>
<gene>
    <name evidence="9" type="ORF">QF034_006276</name>
</gene>
<feature type="transmembrane region" description="Helical" evidence="7">
    <location>
        <begin position="214"/>
        <end position="232"/>
    </location>
</feature>